<dbReference type="Proteomes" id="UP001359559">
    <property type="component" value="Unassembled WGS sequence"/>
</dbReference>
<gene>
    <name evidence="1" type="ORF">RJT34_03417</name>
</gene>
<reference evidence="1 2" key="1">
    <citation type="submission" date="2024-01" db="EMBL/GenBank/DDBJ databases">
        <title>The genomes of 5 underutilized Papilionoideae crops provide insights into root nodulation and disease resistance.</title>
        <authorList>
            <person name="Yuan L."/>
        </authorList>
    </citation>
    <scope>NUCLEOTIDE SEQUENCE [LARGE SCALE GENOMIC DNA]</scope>
    <source>
        <strain evidence="1">LY-2023</strain>
        <tissue evidence="1">Leaf</tissue>
    </source>
</reference>
<comment type="caution">
    <text evidence="1">The sequence shown here is derived from an EMBL/GenBank/DDBJ whole genome shotgun (WGS) entry which is preliminary data.</text>
</comment>
<name>A0AAN9Q179_CLITE</name>
<dbReference type="EMBL" id="JAYKXN010000001">
    <property type="protein sequence ID" value="KAK7318711.1"/>
    <property type="molecule type" value="Genomic_DNA"/>
</dbReference>
<dbReference type="AlphaFoldDB" id="A0AAN9Q179"/>
<protein>
    <submittedName>
        <fullName evidence="1">Uncharacterized protein</fullName>
    </submittedName>
</protein>
<proteinExistence type="predicted"/>
<evidence type="ECO:0000313" key="2">
    <source>
        <dbReference type="Proteomes" id="UP001359559"/>
    </source>
</evidence>
<sequence length="99" mass="11226">MGEISERYSTWSKEVHNLAQLQQRFQRMSCLLFCELPSLPIPFHTCPTTPSKQSVGIVQTGFKNVLQRHQVIEGVTGRKIGMMLSVNDTFELEQEFGPG</sequence>
<accession>A0AAN9Q179</accession>
<evidence type="ECO:0000313" key="1">
    <source>
        <dbReference type="EMBL" id="KAK7318711.1"/>
    </source>
</evidence>
<organism evidence="1 2">
    <name type="scientific">Clitoria ternatea</name>
    <name type="common">Butterfly pea</name>
    <dbReference type="NCBI Taxonomy" id="43366"/>
    <lineage>
        <taxon>Eukaryota</taxon>
        <taxon>Viridiplantae</taxon>
        <taxon>Streptophyta</taxon>
        <taxon>Embryophyta</taxon>
        <taxon>Tracheophyta</taxon>
        <taxon>Spermatophyta</taxon>
        <taxon>Magnoliopsida</taxon>
        <taxon>eudicotyledons</taxon>
        <taxon>Gunneridae</taxon>
        <taxon>Pentapetalae</taxon>
        <taxon>rosids</taxon>
        <taxon>fabids</taxon>
        <taxon>Fabales</taxon>
        <taxon>Fabaceae</taxon>
        <taxon>Papilionoideae</taxon>
        <taxon>50 kb inversion clade</taxon>
        <taxon>NPAAA clade</taxon>
        <taxon>indigoferoid/millettioid clade</taxon>
        <taxon>Phaseoleae</taxon>
        <taxon>Clitoria</taxon>
    </lineage>
</organism>
<keyword evidence="2" id="KW-1185">Reference proteome</keyword>